<dbReference type="AlphaFoldDB" id="A0A191UHC6"/>
<keyword evidence="2" id="KW-1185">Reference proteome</keyword>
<evidence type="ECO:0000313" key="1">
    <source>
        <dbReference type="EMBL" id="ANJ00420.1"/>
    </source>
</evidence>
<dbReference type="Proteomes" id="UP000078463">
    <property type="component" value="Chromosome"/>
</dbReference>
<organism evidence="1 2">
    <name type="scientific">Polynucleobacter wuianus</name>
    <dbReference type="NCBI Taxonomy" id="1743168"/>
    <lineage>
        <taxon>Bacteria</taxon>
        <taxon>Pseudomonadati</taxon>
        <taxon>Pseudomonadota</taxon>
        <taxon>Betaproteobacteria</taxon>
        <taxon>Burkholderiales</taxon>
        <taxon>Burkholderiaceae</taxon>
        <taxon>Polynucleobacter</taxon>
    </lineage>
</organism>
<proteinExistence type="predicted"/>
<dbReference type="STRING" id="1743168.A8O14_10245"/>
<dbReference type="RefSeq" id="WP_068949418.1">
    <property type="nucleotide sequence ID" value="NZ_CP015922.1"/>
</dbReference>
<reference evidence="2" key="1">
    <citation type="submission" date="2016-05" db="EMBL/GenBank/DDBJ databases">
        <title>Polynucleobacter sp. QLW-P1FAT50C-4 genome.</title>
        <authorList>
            <person name="Hahn M.W."/>
        </authorList>
    </citation>
    <scope>NUCLEOTIDE SEQUENCE [LARGE SCALE GENOMIC DNA]</scope>
    <source>
        <strain evidence="2">QLW-P1FAT50C-4</strain>
    </source>
</reference>
<protein>
    <submittedName>
        <fullName evidence="1">Uncharacterized protein</fullName>
    </submittedName>
</protein>
<name>A0A191UHC6_9BURK</name>
<sequence>MTKLWIVACDSDGHVLGVFDNQKAANDCNEYWHEYHELTTTEIDITKTMSEFVGVKTEHDIATISRYYEVKDALHKETSKFRDEFLVAKRNYQNSMISFVEKYDVKDNVDFSDFLSEQFSALESIHVKNSGANYVDIEMVLEWIIRSHLNFVKLEEMLEQ</sequence>
<gene>
    <name evidence="1" type="ORF">A8O14_10245</name>
</gene>
<accession>A0A191UHC6</accession>
<evidence type="ECO:0000313" key="2">
    <source>
        <dbReference type="Proteomes" id="UP000078463"/>
    </source>
</evidence>
<dbReference type="KEGG" id="pwu:A8O14_10245"/>
<dbReference type="EMBL" id="CP015922">
    <property type="protein sequence ID" value="ANJ00420.1"/>
    <property type="molecule type" value="Genomic_DNA"/>
</dbReference>